<evidence type="ECO:0000313" key="2">
    <source>
        <dbReference type="Proteomes" id="UP000198832"/>
    </source>
</evidence>
<dbReference type="AlphaFoldDB" id="A0A1I1EVQ8"/>
<accession>A0A1I1EVQ8</accession>
<keyword evidence="2" id="KW-1185">Reference proteome</keyword>
<dbReference type="NCBIfam" id="NF038085">
    <property type="entry name" value="MSMEG_6728_fam"/>
    <property type="match status" value="1"/>
</dbReference>
<dbReference type="EMBL" id="FOLB01000002">
    <property type="protein sequence ID" value="SFB90782.1"/>
    <property type="molecule type" value="Genomic_DNA"/>
</dbReference>
<dbReference type="RefSeq" id="WP_091120504.1">
    <property type="nucleotide sequence ID" value="NZ_FOLB01000002.1"/>
</dbReference>
<dbReference type="OrthoDB" id="5513015at2"/>
<evidence type="ECO:0000313" key="1">
    <source>
        <dbReference type="EMBL" id="SFB90782.1"/>
    </source>
</evidence>
<dbReference type="Pfam" id="PF03013">
    <property type="entry name" value="Pyr_excise"/>
    <property type="match status" value="1"/>
</dbReference>
<reference evidence="1 2" key="1">
    <citation type="submission" date="2016-10" db="EMBL/GenBank/DDBJ databases">
        <authorList>
            <person name="de Groot N.N."/>
        </authorList>
    </citation>
    <scope>NUCLEOTIDE SEQUENCE [LARGE SCALE GENOMIC DNA]</scope>
    <source>
        <strain evidence="1 2">CGMCC 1.7056</strain>
    </source>
</reference>
<gene>
    <name evidence="1" type="ORF">SAMN04487968_102247</name>
</gene>
<proteinExistence type="predicted"/>
<protein>
    <recommendedName>
        <fullName evidence="3">Cytoplasmic protein</fullName>
    </recommendedName>
</protein>
<sequence length="154" mass="16904">MQTFLPYADFDRSMAVLDRKRLGKQRVEAIQVVRGLVRPGYGWRHHPAVKMWSGCLEALGAYGLAATRAWVEAGFADTCAGTIRADLATAGVVHVRGQAELAEAGELPDWLGDPDFHRSHQSSLLRKDPDHYGPLFPGVPDDLPYVWPPGRATG</sequence>
<name>A0A1I1EVQ8_9ACTN</name>
<evidence type="ECO:0008006" key="3">
    <source>
        <dbReference type="Google" id="ProtNLM"/>
    </source>
</evidence>
<organism evidence="1 2">
    <name type="scientific">Nocardioides terrae</name>
    <dbReference type="NCBI Taxonomy" id="574651"/>
    <lineage>
        <taxon>Bacteria</taxon>
        <taxon>Bacillati</taxon>
        <taxon>Actinomycetota</taxon>
        <taxon>Actinomycetes</taxon>
        <taxon>Propionibacteriales</taxon>
        <taxon>Nocardioidaceae</taxon>
        <taxon>Nocardioides</taxon>
    </lineage>
</organism>
<dbReference type="STRING" id="574651.SAMN04487968_102247"/>
<dbReference type="Proteomes" id="UP000198832">
    <property type="component" value="Unassembled WGS sequence"/>
</dbReference>
<dbReference type="InterPro" id="IPR004260">
    <property type="entry name" value="Pyr-dimer_DNA_glycosylase"/>
</dbReference>